<keyword evidence="5" id="KW-0732">Signal</keyword>
<protein>
    <recommendedName>
        <fullName evidence="8">TonB dependent receptor</fullName>
    </recommendedName>
</protein>
<evidence type="ECO:0008006" key="8">
    <source>
        <dbReference type="Google" id="ProtNLM"/>
    </source>
</evidence>
<evidence type="ECO:0000313" key="6">
    <source>
        <dbReference type="EMBL" id="MFD2870975.1"/>
    </source>
</evidence>
<comment type="caution">
    <text evidence="6">The sequence shown here is derived from an EMBL/GenBank/DDBJ whole genome shotgun (WGS) entry which is preliminary data.</text>
</comment>
<dbReference type="SUPFAM" id="SSF56935">
    <property type="entry name" value="Porins"/>
    <property type="match status" value="1"/>
</dbReference>
<dbReference type="Proteomes" id="UP001597557">
    <property type="component" value="Unassembled WGS sequence"/>
</dbReference>
<dbReference type="InterPro" id="IPR036942">
    <property type="entry name" value="Beta-barrel_TonB_sf"/>
</dbReference>
<feature type="chain" id="PRO_5045380134" description="TonB dependent receptor" evidence="5">
    <location>
        <begin position="24"/>
        <end position="630"/>
    </location>
</feature>
<feature type="region of interest" description="Disordered" evidence="4">
    <location>
        <begin position="29"/>
        <end position="70"/>
    </location>
</feature>
<gene>
    <name evidence="6" type="ORF">ACFS5N_00765</name>
</gene>
<accession>A0ABW5Y6T3</accession>
<evidence type="ECO:0000256" key="5">
    <source>
        <dbReference type="SAM" id="SignalP"/>
    </source>
</evidence>
<evidence type="ECO:0000256" key="1">
    <source>
        <dbReference type="ARBA" id="ARBA00004442"/>
    </source>
</evidence>
<evidence type="ECO:0000313" key="7">
    <source>
        <dbReference type="Proteomes" id="UP001597557"/>
    </source>
</evidence>
<reference evidence="7" key="1">
    <citation type="journal article" date="2019" name="Int. J. Syst. Evol. Microbiol.">
        <title>The Global Catalogue of Microorganisms (GCM) 10K type strain sequencing project: providing services to taxonomists for standard genome sequencing and annotation.</title>
        <authorList>
            <consortium name="The Broad Institute Genomics Platform"/>
            <consortium name="The Broad Institute Genome Sequencing Center for Infectious Disease"/>
            <person name="Wu L."/>
            <person name="Ma J."/>
        </authorList>
    </citation>
    <scope>NUCLEOTIDE SEQUENCE [LARGE SCALE GENOMIC DNA]</scope>
    <source>
        <strain evidence="7">KCTC 22437</strain>
    </source>
</reference>
<dbReference type="EMBL" id="JBHUPD010000001">
    <property type="protein sequence ID" value="MFD2870975.1"/>
    <property type="molecule type" value="Genomic_DNA"/>
</dbReference>
<keyword evidence="7" id="KW-1185">Reference proteome</keyword>
<feature type="compositionally biased region" description="Low complexity" evidence="4">
    <location>
        <begin position="34"/>
        <end position="58"/>
    </location>
</feature>
<sequence length="630" mass="69284">MKLKYTYTLFTLIMVLYFVPVSAQKSTKAKKTATKTTAKKTTSTKPASKAATKSAATKKQADTKSLGDQASATKAAIDTTKNGGGANGANGQNGGSLSEEIVITSAYKPLLADAVKIRRNPDLTDKSPYKAPLSYTPLDKRLEQNSEIKQLDAMKMPPIVDTVPYNNIVRVGIGNLKTTFAEGYFGNGQDMAMQVGGYFRHLAQSSSSYANQKSNKEEIGVYGKNIGETNTLSGRIDFVNKGNYFYGYDKDNPPATLDIAHQYFNTLSAEGEIAKNYKDVENDFTYALKLKGYVFGDRFKARENNLVLSGFLNQTINQFYTGLSASLDLSTQKDSLYSYNNSIVRLNPYIKFQGDNYKIDAGINIVDEFGFAGRFSLFPAAKLEYQVIPKYVRLFVEAKGDVNKSSLSDFYNYNPFLGQNLTIKNSVDKLDLSAGLKGTLAPGLGFKAIIYRNTVKDMPLFVSNFNFAKGQNRFAVIYDNGTATVSGFDGELDYKVSGDINLFGRVEFKSYKMASEEQPWNLPKFKLTAGTAVNINDKVKITGSLLVRGLANDRPNAAAFAATYGTTLPGPVVTTEISQFIDLSGSVEYRATKQISIFGRVNNILNSTNQTWLYYPDYGFNIFGGASYSF</sequence>
<dbReference type="Gene3D" id="2.40.170.20">
    <property type="entry name" value="TonB-dependent receptor, beta-barrel domain"/>
    <property type="match status" value="1"/>
</dbReference>
<comment type="subcellular location">
    <subcellularLocation>
        <location evidence="1">Cell outer membrane</location>
    </subcellularLocation>
</comment>
<keyword evidence="3" id="KW-0998">Cell outer membrane</keyword>
<keyword evidence="2" id="KW-0472">Membrane</keyword>
<proteinExistence type="predicted"/>
<evidence type="ECO:0000256" key="2">
    <source>
        <dbReference type="ARBA" id="ARBA00023136"/>
    </source>
</evidence>
<evidence type="ECO:0000256" key="3">
    <source>
        <dbReference type="ARBA" id="ARBA00023237"/>
    </source>
</evidence>
<evidence type="ECO:0000256" key="4">
    <source>
        <dbReference type="SAM" id="MobiDB-lite"/>
    </source>
</evidence>
<dbReference type="RefSeq" id="WP_377181192.1">
    <property type="nucleotide sequence ID" value="NZ_JBHUPD010000001.1"/>
</dbReference>
<feature type="signal peptide" evidence="5">
    <location>
        <begin position="1"/>
        <end position="23"/>
    </location>
</feature>
<name>A0ABW5Y6T3_9SPHI</name>
<organism evidence="6 7">
    <name type="scientific">Mucilaginibacter ximonensis</name>
    <dbReference type="NCBI Taxonomy" id="538021"/>
    <lineage>
        <taxon>Bacteria</taxon>
        <taxon>Pseudomonadati</taxon>
        <taxon>Bacteroidota</taxon>
        <taxon>Sphingobacteriia</taxon>
        <taxon>Sphingobacteriales</taxon>
        <taxon>Sphingobacteriaceae</taxon>
        <taxon>Mucilaginibacter</taxon>
    </lineage>
</organism>